<feature type="domain" description="CHASE2" evidence="2">
    <location>
        <begin position="26"/>
        <end position="129"/>
    </location>
</feature>
<dbReference type="AlphaFoldDB" id="U1GT98"/>
<keyword evidence="1" id="KW-0472">Membrane</keyword>
<accession>U1GT98</accession>
<name>U1GT98_TRESO</name>
<feature type="transmembrane region" description="Helical" evidence="1">
    <location>
        <begin position="12"/>
        <end position="38"/>
    </location>
</feature>
<dbReference type="EMBL" id="AVQI01000064">
    <property type="protein sequence ID" value="ERK00828.1"/>
    <property type="molecule type" value="Genomic_DNA"/>
</dbReference>
<keyword evidence="1" id="KW-0812">Transmembrane</keyword>
<evidence type="ECO:0000313" key="6">
    <source>
        <dbReference type="Proteomes" id="UP000016646"/>
    </source>
</evidence>
<keyword evidence="6" id="KW-1185">Reference proteome</keyword>
<dbReference type="RefSeq" id="WP_021329865.1">
    <property type="nucleotide sequence ID" value="NZ_AUZJ01000016.1"/>
</dbReference>
<dbReference type="Proteomes" id="UP000016412">
    <property type="component" value="Unassembled WGS sequence"/>
</dbReference>
<keyword evidence="1" id="KW-1133">Transmembrane helix</keyword>
<dbReference type="InterPro" id="IPR007890">
    <property type="entry name" value="CHASE2"/>
</dbReference>
<dbReference type="Proteomes" id="UP000016646">
    <property type="component" value="Unassembled WGS sequence"/>
</dbReference>
<evidence type="ECO:0000256" key="1">
    <source>
        <dbReference type="SAM" id="Phobius"/>
    </source>
</evidence>
<evidence type="ECO:0000313" key="5">
    <source>
        <dbReference type="Proteomes" id="UP000016412"/>
    </source>
</evidence>
<comment type="caution">
    <text evidence="3">The sequence shown here is derived from an EMBL/GenBank/DDBJ whole genome shotgun (WGS) entry which is preliminary data.</text>
</comment>
<protein>
    <submittedName>
        <fullName evidence="3">CHASE2 domain protein</fullName>
    </submittedName>
</protein>
<evidence type="ECO:0000259" key="2">
    <source>
        <dbReference type="Pfam" id="PF05226"/>
    </source>
</evidence>
<reference evidence="5 6" key="1">
    <citation type="submission" date="2013-08" db="EMBL/GenBank/DDBJ databases">
        <authorList>
            <person name="Durkin A.S."/>
            <person name="Haft D.R."/>
            <person name="McCorrison J."/>
            <person name="Torralba M."/>
            <person name="Gillis M."/>
            <person name="Haft D.H."/>
            <person name="Methe B."/>
            <person name="Sutton G."/>
            <person name="Nelson K.E."/>
        </authorList>
    </citation>
    <scope>NUCLEOTIDE SEQUENCE [LARGE SCALE GENOMIC DNA]</scope>
    <source>
        <strain evidence="4 6">ATCC 35536</strain>
        <strain evidence="3 5">VPI DR56BR1116</strain>
    </source>
</reference>
<evidence type="ECO:0000313" key="4">
    <source>
        <dbReference type="EMBL" id="ERK00828.1"/>
    </source>
</evidence>
<proteinExistence type="predicted"/>
<evidence type="ECO:0000313" key="3">
    <source>
        <dbReference type="EMBL" id="ERF61160.1"/>
    </source>
</evidence>
<dbReference type="EMBL" id="AUZJ01000016">
    <property type="protein sequence ID" value="ERF61160.1"/>
    <property type="molecule type" value="Genomic_DNA"/>
</dbReference>
<dbReference type="STRING" id="1125725.HMPREF1325_0590"/>
<dbReference type="Pfam" id="PF05226">
    <property type="entry name" value="CHASE2"/>
    <property type="match status" value="1"/>
</dbReference>
<gene>
    <name evidence="4" type="ORF">HMPREF0860_1164</name>
    <name evidence="3" type="ORF">HMPREF1325_0590</name>
</gene>
<organism evidence="3 5">
    <name type="scientific">Treponema socranskii subsp. socranskii VPI DR56BR1116 = ATCC 35536</name>
    <dbReference type="NCBI Taxonomy" id="1125725"/>
    <lineage>
        <taxon>Bacteria</taxon>
        <taxon>Pseudomonadati</taxon>
        <taxon>Spirochaetota</taxon>
        <taxon>Spirochaetia</taxon>
        <taxon>Spirochaetales</taxon>
        <taxon>Treponemataceae</taxon>
        <taxon>Treponema</taxon>
    </lineage>
</organism>
<dbReference type="PATRIC" id="fig|1125725.3.peg.839"/>
<dbReference type="eggNOG" id="COG4252">
    <property type="taxonomic scope" value="Bacteria"/>
</dbReference>
<sequence length="306" mass="34495">MAQQKKTKKRSSFFTSLGFIVLVVTAAVFSALGVFGFFQKLDYRMYDFLLSLRREPKQSEKILFVNIDDESIQALGEWPWSRDIIADCLLRIRELGAESVVFDVEYLSPSPRGVAPNAEENMNAAISAGRSDITGVINELSESVSRGFISRAELPAVTKDMIADYIDPALSNMRADIASKMYRDNDDYFARAIQFFGNTWLTVNTRDVAITLSDEDKAYAQKRILLSNVTDAGGFIPRDINIRPTNSTTDKRRDSLPRFIRSSRTRRERVLRTSSSTATARGGESNYSTITTENTRLSFLLPRFCI</sequence>